<protein>
    <submittedName>
        <fullName evidence="2">Uncharacterized protein</fullName>
    </submittedName>
</protein>
<reference evidence="2 3" key="1">
    <citation type="submission" date="2014-09" db="EMBL/GenBank/DDBJ databases">
        <authorList>
            <person name="Magalhaes I.L.F."/>
            <person name="Oliveira U."/>
            <person name="Santos F.R."/>
            <person name="Vidigal T.H.D.A."/>
            <person name="Brescovit A.D."/>
            <person name="Santos A.J."/>
        </authorList>
    </citation>
    <scope>NUCLEOTIDE SEQUENCE [LARGE SCALE GENOMIC DNA]</scope>
</reference>
<evidence type="ECO:0000313" key="3">
    <source>
        <dbReference type="Proteomes" id="UP000054845"/>
    </source>
</evidence>
<dbReference type="Proteomes" id="UP000054845">
    <property type="component" value="Unassembled WGS sequence"/>
</dbReference>
<accession>A0A0P1B9A8</accession>
<sequence>MFASPGCYVQTSPLSIDEELKMVRTVVDLVKTNKRIRDDAEKEMPDKGSAFWKLVAADEDSKQGAEVLRKFGLTHVRALANVASSMMGIPSRVLSNFEAATHKAQSFERHLNTMSEIDIITHYAKLSALNNATLDTCARIGQRLDLVHNQFWSRISAATEKNQLWASLSAAAEKLVAVREVDAAEARFRALAAAKDTSRATIKEAWLALEKAESTRDLLDDESERHAKRRSTDESAESQE</sequence>
<organism evidence="2 3">
    <name type="scientific">Ceraceosorus bombacis</name>
    <dbReference type="NCBI Taxonomy" id="401625"/>
    <lineage>
        <taxon>Eukaryota</taxon>
        <taxon>Fungi</taxon>
        <taxon>Dikarya</taxon>
        <taxon>Basidiomycota</taxon>
        <taxon>Ustilaginomycotina</taxon>
        <taxon>Exobasidiomycetes</taxon>
        <taxon>Ceraceosorales</taxon>
        <taxon>Ceraceosoraceae</taxon>
        <taxon>Ceraceosorus</taxon>
    </lineage>
</organism>
<feature type="region of interest" description="Disordered" evidence="1">
    <location>
        <begin position="213"/>
        <end position="240"/>
    </location>
</feature>
<dbReference type="EMBL" id="CCYA01000118">
    <property type="protein sequence ID" value="CEH12144.1"/>
    <property type="molecule type" value="Genomic_DNA"/>
</dbReference>
<keyword evidence="3" id="KW-1185">Reference proteome</keyword>
<dbReference type="AlphaFoldDB" id="A0A0P1B9A8"/>
<evidence type="ECO:0000256" key="1">
    <source>
        <dbReference type="SAM" id="MobiDB-lite"/>
    </source>
</evidence>
<proteinExistence type="predicted"/>
<name>A0A0P1B9A8_9BASI</name>
<evidence type="ECO:0000313" key="2">
    <source>
        <dbReference type="EMBL" id="CEH12144.1"/>
    </source>
</evidence>